<dbReference type="GO" id="GO:0005524">
    <property type="term" value="F:ATP binding"/>
    <property type="evidence" value="ECO:0007669"/>
    <property type="project" value="UniProtKB-KW"/>
</dbReference>
<dbReference type="Pfam" id="PF25019">
    <property type="entry name" value="LRR_R13L1-DRL21"/>
    <property type="match status" value="1"/>
</dbReference>
<dbReference type="InterPro" id="IPR013103">
    <property type="entry name" value="RVT_2"/>
</dbReference>
<dbReference type="GO" id="GO:0015074">
    <property type="term" value="P:DNA integration"/>
    <property type="evidence" value="ECO:0007669"/>
    <property type="project" value="InterPro"/>
</dbReference>
<dbReference type="Pfam" id="PF23559">
    <property type="entry name" value="WHD_DRP"/>
    <property type="match status" value="1"/>
</dbReference>
<keyword evidence="4" id="KW-0611">Plant defense</keyword>
<keyword evidence="1" id="KW-0433">Leucine-rich repeat</keyword>
<accession>A0A922D4V6</accession>
<dbReference type="Pfam" id="PF18052">
    <property type="entry name" value="Rx_N"/>
    <property type="match status" value="1"/>
</dbReference>
<dbReference type="InterPro" id="IPR038005">
    <property type="entry name" value="RX-like_CC"/>
</dbReference>
<comment type="caution">
    <text evidence="7">The sequence shown here is derived from an EMBL/GenBank/DDBJ whole genome shotgun (WGS) entry which is preliminary data.</text>
</comment>
<dbReference type="InterPro" id="IPR057670">
    <property type="entry name" value="SH3_retrovirus"/>
</dbReference>
<evidence type="ECO:0000313" key="8">
    <source>
        <dbReference type="Proteomes" id="UP000811246"/>
    </source>
</evidence>
<keyword evidence="3" id="KW-0547">Nucleotide-binding</keyword>
<evidence type="ECO:0000256" key="1">
    <source>
        <dbReference type="ARBA" id="ARBA00022614"/>
    </source>
</evidence>
<dbReference type="GO" id="GO:0006952">
    <property type="term" value="P:defense response"/>
    <property type="evidence" value="ECO:0007669"/>
    <property type="project" value="UniProtKB-KW"/>
</dbReference>
<dbReference type="CDD" id="cd09272">
    <property type="entry name" value="RNase_HI_RT_Ty1"/>
    <property type="match status" value="1"/>
</dbReference>
<protein>
    <recommendedName>
        <fullName evidence="6">Integrase catalytic domain-containing protein</fullName>
    </recommendedName>
</protein>
<proteinExistence type="predicted"/>
<dbReference type="InterPro" id="IPR041118">
    <property type="entry name" value="Rx_N"/>
</dbReference>
<dbReference type="InterPro" id="IPR056789">
    <property type="entry name" value="LRR_R13L1-DRL21"/>
</dbReference>
<keyword evidence="5" id="KW-0067">ATP-binding</keyword>
<dbReference type="InterPro" id="IPR002182">
    <property type="entry name" value="NB-ARC"/>
</dbReference>
<dbReference type="Pfam" id="PF07727">
    <property type="entry name" value="RVT_2"/>
    <property type="match status" value="1"/>
</dbReference>
<dbReference type="Proteomes" id="UP000811246">
    <property type="component" value="Chromosome 16"/>
</dbReference>
<name>A0A922D4V6_CARIL</name>
<keyword evidence="2" id="KW-0677">Repeat</keyword>
<dbReference type="PROSITE" id="PS50994">
    <property type="entry name" value="INTEGRASE"/>
    <property type="match status" value="1"/>
</dbReference>
<dbReference type="PANTHER" id="PTHR36766:SF51">
    <property type="entry name" value="DISEASE RESISTANCE RPP13-LIKE PROTEIN 1"/>
    <property type="match status" value="1"/>
</dbReference>
<dbReference type="InterPro" id="IPR058922">
    <property type="entry name" value="WHD_DRP"/>
</dbReference>
<dbReference type="Pfam" id="PF00931">
    <property type="entry name" value="NB-ARC"/>
    <property type="match status" value="1"/>
</dbReference>
<dbReference type="Pfam" id="PF25597">
    <property type="entry name" value="SH3_retrovirus"/>
    <property type="match status" value="1"/>
</dbReference>
<evidence type="ECO:0000256" key="5">
    <source>
        <dbReference type="ARBA" id="ARBA00022840"/>
    </source>
</evidence>
<dbReference type="CDD" id="cd14798">
    <property type="entry name" value="RX-CC_like"/>
    <property type="match status" value="1"/>
</dbReference>
<dbReference type="PANTHER" id="PTHR36766">
    <property type="entry name" value="PLANT BROAD-SPECTRUM MILDEW RESISTANCE PROTEIN RPW8"/>
    <property type="match status" value="1"/>
</dbReference>
<evidence type="ECO:0000259" key="6">
    <source>
        <dbReference type="PROSITE" id="PS50994"/>
    </source>
</evidence>
<dbReference type="InterPro" id="IPR001584">
    <property type="entry name" value="Integrase_cat-core"/>
</dbReference>
<dbReference type="Pfam" id="PF00665">
    <property type="entry name" value="rve"/>
    <property type="match status" value="1"/>
</dbReference>
<evidence type="ECO:0000256" key="3">
    <source>
        <dbReference type="ARBA" id="ARBA00022741"/>
    </source>
</evidence>
<evidence type="ECO:0000256" key="4">
    <source>
        <dbReference type="ARBA" id="ARBA00022821"/>
    </source>
</evidence>
<evidence type="ECO:0000313" key="7">
    <source>
        <dbReference type="EMBL" id="KAG6673001.1"/>
    </source>
</evidence>
<dbReference type="GO" id="GO:0043531">
    <property type="term" value="F:ADP binding"/>
    <property type="evidence" value="ECO:0007669"/>
    <property type="project" value="InterPro"/>
</dbReference>
<evidence type="ECO:0000256" key="2">
    <source>
        <dbReference type="ARBA" id="ARBA00022737"/>
    </source>
</evidence>
<organism evidence="7 8">
    <name type="scientific">Carya illinoinensis</name>
    <name type="common">Pecan</name>
    <dbReference type="NCBI Taxonomy" id="32201"/>
    <lineage>
        <taxon>Eukaryota</taxon>
        <taxon>Viridiplantae</taxon>
        <taxon>Streptophyta</taxon>
        <taxon>Embryophyta</taxon>
        <taxon>Tracheophyta</taxon>
        <taxon>Spermatophyta</taxon>
        <taxon>Magnoliopsida</taxon>
        <taxon>eudicotyledons</taxon>
        <taxon>Gunneridae</taxon>
        <taxon>Pentapetalae</taxon>
        <taxon>rosids</taxon>
        <taxon>fabids</taxon>
        <taxon>Fagales</taxon>
        <taxon>Juglandaceae</taxon>
        <taxon>Carya</taxon>
    </lineage>
</organism>
<reference evidence="7" key="1">
    <citation type="submission" date="2021-01" db="EMBL/GenBank/DDBJ databases">
        <authorList>
            <person name="Lovell J.T."/>
            <person name="Bentley N."/>
            <person name="Bhattarai G."/>
            <person name="Jenkins J.W."/>
            <person name="Sreedasyam A."/>
            <person name="Alarcon Y."/>
            <person name="Bock C."/>
            <person name="Boston L."/>
            <person name="Carlson J."/>
            <person name="Cervantes K."/>
            <person name="Clermont K."/>
            <person name="Krom N."/>
            <person name="Kubenka K."/>
            <person name="Mamidi S."/>
            <person name="Mattison C."/>
            <person name="Monteros M."/>
            <person name="Pisani C."/>
            <person name="Plott C."/>
            <person name="Rajasekar S."/>
            <person name="Rhein H.S."/>
            <person name="Rohla C."/>
            <person name="Song M."/>
            <person name="Hilaire R.S."/>
            <person name="Shu S."/>
            <person name="Wells L."/>
            <person name="Wang X."/>
            <person name="Webber J."/>
            <person name="Heerema R.J."/>
            <person name="Klein P."/>
            <person name="Conner P."/>
            <person name="Grauke L."/>
            <person name="Grimwood J."/>
            <person name="Schmutz J."/>
            <person name="Randall J.J."/>
        </authorList>
    </citation>
    <scope>NUCLEOTIDE SEQUENCE</scope>
    <source>
        <tissue evidence="7">Leaf</tissue>
    </source>
</reference>
<sequence>MTELLSRGKLPELKTVDLSMCESCVMGKQKKVSFLKSGRTPKTGRLDLVHTDVWGPSPVASLGGSLYYVTFIDDHSRKVWIYFLKHKSEVFNVFKICKAMVETETGLKLKCLRSDNGGEYVDGGFKEYCAALGIRMEKTIPGTPQQNGVAERMNRTINERARSMRLHAGLPPTFWADAVSTAVYLINRGPSVPLDCGLPDEVWSGKEVKFSHLKTFGCLSYVLIDSDSRSKLEAKSRKCYFIGYGDEAFGYRFWDDQGRKIIRSRNVIFNEKIMYNDKSSTTSAVAPQESEFCRDVSDEESGSSAPIPIIPQAVSEPSTPTVAVRRSVRTIRPPQRFLPTLNYILLTDGGEPQSYKETLQDENSSKWELAMKDEMDSLLGNQTWELTELPSGKKALHNKWVYRVKTEHDGSKRYKARLVVKGFQQKQGIDYSEIFSPVVKITTIRMVLAMVATEDLFLEQLDVKTAFLHGDLEEDIYMHQPEGFVVQGKEGSVCRLKKSLYGLKQAPRQWYKKFDNFMHSAGYMRCQADHCCYVRHFDNSYIILLLYVDDMLIAGASIDEINNMKKHMSEHFAMKDLGAAKQILGMRIVRDRVRGTLRLSQAEYVKKVLSRFNMDKAKPVGTPLGSHFRLSKNQLPESEEEQDYMSKVPYASAIGSLMYAMVCTRPDIAHAVGVVSRYMSNPGKQHWEAVKWILRYLKGYSETCLCFSGESLEVQGYVDADLAGDIDSRKSTTGFVYTLGGTAVSWGSNLQKTVSLSTTEAEYIAVSEAAKEMVWLQGFLEELGKKNQKGTLYSDSQSAIFLAKNPAFHSRTKHIQIRYHFIRSLLDDGQLLLEKICGSKNPADMLTKGVTLEKLKLCTTSNTMEVKELFLSSVIETLLEQLVFPRLLDFARRGGLLENLNKWRKTFTRIRAVLDDAEEKQHTLIVVKMWLDDVRDLAYDLEDILDEFTTEALMNENQASSSEEVSHRIRGTLVLTSLVNEAHVYGREKDKQAILDLLMSAETENAELSVIPILGMGGIGKTTLAQLVYNDEKMQSLFDLKAWAYVFEEFDAIKVTKTILKSVTSTSCDDDDLNLLQVKLKEKLKGKKFLVILDDIWNENYHDWSILRAPFEVGAPGSRIVITTRNRGVSSMMGTIQAYCLHVLSNDASHSTTSQFTRHAFGARDFITHPNRKDIGEKIVIRCKGLPLAAKSFGGLLRFKENPDEWTEVLNKNIWDIPKERSGIVPTLMFSYYHLPAHLKRCFAYWEKQMEDLGKEYFRNLLSRSFFQQSNYDSSIFLMHDFINDLAQLVVGDIFFRMEERFGSSKQRKIYKMARHSSQQGGGTKQFEAFSELTCLRTFIAFKLPQSPGFLAPEDRLQLLSKLQCLRVLSLSGYGIYKLPNSIGDLRHLRYLDLSDTPITSMPKSITTLYNLQTLILEQCPYLKKLPSTFENLVNLRHLNILNTFSLEEMPPQIGKLTCLQTLSHLVVGEASCSGVKELGPLLHLQGTLCISRLENVIEPRDARDAKLIEKSGLDGLLLEWSDNLNESKDRTSELDILSMLHPGGTLEELIIRCYGGARFPSWLRYSSFPNMVLLRIENCKKCTSLPPIGQLPSLKDLSIEGMDSVKNIVAEFYGENCQQTFRSLVTLYFKGMGEWENWISYGEFPHLQKLFIGDCPKLLGKLPNHLPLLERNFPELCQVEIERSKGVVRGGSDMDGLTKAEDLAIFKCKELVHLWTDDVGSLPQLPCLRVLKIEGCTKLVSLVAEKVEEQLQLGMPSMVREIKIQNCIVLESLPKAMMYNNTCLEYIQIVKCDSLLYFAKVQLPPTLKRLEIIHCKNMLVLLNGDNTNCSSSGSSSSKTSLLEYLYIENCPSLKSLTSSGELPVTLKQLSIHYCQKLETIAKRFEHNSFLEIIRISSCESLVSLPTGILSLYHRDEIDICNCATLVCFPKEELLTANLRLLQISGCEKMQALPNCIHRLASLQELQIKACPGILFFPEEGFPINLRSLVISDLNITEALFEWGLHRLTSLSRLVISGGCQHLTSFPEKKLPADSLTNLTIERFPNLETLSSEGFRSLTSLEQLRIEECGKLTSIPEDGLPFSLLKLIIYKCEKLTSFPENGLPPSLQQLSINRCPLLTLQGRNPFDEN</sequence>
<dbReference type="EMBL" id="CM031840">
    <property type="protein sequence ID" value="KAG6673001.1"/>
    <property type="molecule type" value="Genomic_DNA"/>
</dbReference>
<feature type="domain" description="Integrase catalytic" evidence="6">
    <location>
        <begin position="37"/>
        <end position="207"/>
    </location>
</feature>
<dbReference type="FunFam" id="3.40.50.300:FF:001091">
    <property type="entry name" value="Probable disease resistance protein At1g61300"/>
    <property type="match status" value="1"/>
</dbReference>
<gene>
    <name evidence="7" type="ORF">I3842_16G088100</name>
</gene>